<feature type="region of interest" description="Disordered" evidence="6">
    <location>
        <begin position="276"/>
        <end position="298"/>
    </location>
</feature>
<evidence type="ECO:0000313" key="9">
    <source>
        <dbReference type="Proteomes" id="UP000653305"/>
    </source>
</evidence>
<accession>A0A830D9M3</accession>
<dbReference type="PRINTS" id="PR00404">
    <property type="entry name" value="MADSDOMAIN"/>
</dbReference>
<dbReference type="GO" id="GO:0000981">
    <property type="term" value="F:DNA-binding transcription factor activity, RNA polymerase II-specific"/>
    <property type="evidence" value="ECO:0007669"/>
    <property type="project" value="InterPro"/>
</dbReference>
<keyword evidence="4" id="KW-0804">Transcription</keyword>
<feature type="domain" description="MADS-box" evidence="7">
    <location>
        <begin position="1"/>
        <end position="51"/>
    </location>
</feature>
<comment type="caution">
    <text evidence="8">The sequence shown here is derived from an EMBL/GenBank/DDBJ whole genome shotgun (WGS) entry which is preliminary data.</text>
</comment>
<evidence type="ECO:0000313" key="8">
    <source>
        <dbReference type="EMBL" id="GFQ03826.1"/>
    </source>
</evidence>
<reference evidence="8" key="1">
    <citation type="submission" date="2020-07" db="EMBL/GenBank/DDBJ databases">
        <title>Ethylene signaling mediates host invasion by parasitic plants.</title>
        <authorList>
            <person name="Yoshida S."/>
        </authorList>
    </citation>
    <scope>NUCLEOTIDE SEQUENCE</scope>
    <source>
        <strain evidence="8">Okayama</strain>
    </source>
</reference>
<comment type="subcellular location">
    <subcellularLocation>
        <location evidence="1">Nucleus</location>
    </subcellularLocation>
</comment>
<keyword evidence="3" id="KW-0238">DNA-binding</keyword>
<gene>
    <name evidence="8" type="ORF">PHJA_002526400</name>
</gene>
<dbReference type="GO" id="GO:0045944">
    <property type="term" value="P:positive regulation of transcription by RNA polymerase II"/>
    <property type="evidence" value="ECO:0007669"/>
    <property type="project" value="InterPro"/>
</dbReference>
<dbReference type="GO" id="GO:0000978">
    <property type="term" value="F:RNA polymerase II cis-regulatory region sequence-specific DNA binding"/>
    <property type="evidence" value="ECO:0007669"/>
    <property type="project" value="TreeGrafter"/>
</dbReference>
<dbReference type="PANTHER" id="PTHR11945">
    <property type="entry name" value="MADS BOX PROTEIN"/>
    <property type="match status" value="1"/>
</dbReference>
<protein>
    <submittedName>
        <fullName evidence="8">Agamous-like mads-box protein agl36</fullName>
    </submittedName>
</protein>
<dbReference type="AlphaFoldDB" id="A0A830D9M3"/>
<evidence type="ECO:0000256" key="6">
    <source>
        <dbReference type="SAM" id="MobiDB-lite"/>
    </source>
</evidence>
<dbReference type="PROSITE" id="PS50066">
    <property type="entry name" value="MADS_BOX_2"/>
    <property type="match status" value="1"/>
</dbReference>
<name>A0A830D9M3_9LAMI</name>
<dbReference type="InterPro" id="IPR002100">
    <property type="entry name" value="TF_MADSbox"/>
</dbReference>
<dbReference type="SUPFAM" id="SSF55455">
    <property type="entry name" value="SRF-like"/>
    <property type="match status" value="1"/>
</dbReference>
<keyword evidence="2" id="KW-0805">Transcription regulation</keyword>
<dbReference type="Pfam" id="PF00319">
    <property type="entry name" value="SRF-TF"/>
    <property type="match status" value="1"/>
</dbReference>
<sequence>MGRAKLKMELIAKEKSRLTTFKKRKQGLIRKIREFTTLCDVSACMIIYGPNQESGRSEPETWPESRECVNRVIDVYRAKNRESGHRTYGLPDFFLDRKRKVEDDLKRMRKKNMEAKYPTWLEFMNYMPEARLRDFATELSAKAERVRARVEQMRLNEQGLVTMDHMGVMGGYYNNAPHQMQLANYYPTMDNQFQNSSMMMLLTNSEYDYNYYNYNNNNNDCGNFQCGQPAYDQRCVFYDRADPSVMWDGMGQCYRPGPQLMLCGPGPELQFFKTENDEVSGGDQESVNGGQCDQEDCK</sequence>
<dbReference type="InterPro" id="IPR033897">
    <property type="entry name" value="SRF-like_MADS-box"/>
</dbReference>
<evidence type="ECO:0000256" key="1">
    <source>
        <dbReference type="ARBA" id="ARBA00004123"/>
    </source>
</evidence>
<dbReference type="GO" id="GO:0046983">
    <property type="term" value="F:protein dimerization activity"/>
    <property type="evidence" value="ECO:0007669"/>
    <property type="project" value="InterPro"/>
</dbReference>
<proteinExistence type="predicted"/>
<dbReference type="GO" id="GO:0005634">
    <property type="term" value="C:nucleus"/>
    <property type="evidence" value="ECO:0007669"/>
    <property type="project" value="UniProtKB-SubCell"/>
</dbReference>
<dbReference type="SMART" id="SM00432">
    <property type="entry name" value="MADS"/>
    <property type="match status" value="1"/>
</dbReference>
<dbReference type="Proteomes" id="UP000653305">
    <property type="component" value="Unassembled WGS sequence"/>
</dbReference>
<organism evidence="8 9">
    <name type="scientific">Phtheirospermum japonicum</name>
    <dbReference type="NCBI Taxonomy" id="374723"/>
    <lineage>
        <taxon>Eukaryota</taxon>
        <taxon>Viridiplantae</taxon>
        <taxon>Streptophyta</taxon>
        <taxon>Embryophyta</taxon>
        <taxon>Tracheophyta</taxon>
        <taxon>Spermatophyta</taxon>
        <taxon>Magnoliopsida</taxon>
        <taxon>eudicotyledons</taxon>
        <taxon>Gunneridae</taxon>
        <taxon>Pentapetalae</taxon>
        <taxon>asterids</taxon>
        <taxon>lamiids</taxon>
        <taxon>Lamiales</taxon>
        <taxon>Orobanchaceae</taxon>
        <taxon>Orobanchaceae incertae sedis</taxon>
        <taxon>Phtheirospermum</taxon>
    </lineage>
</organism>
<dbReference type="CDD" id="cd00266">
    <property type="entry name" value="MADS_SRF_like"/>
    <property type="match status" value="1"/>
</dbReference>
<evidence type="ECO:0000256" key="4">
    <source>
        <dbReference type="ARBA" id="ARBA00023163"/>
    </source>
</evidence>
<dbReference type="Gene3D" id="3.40.1810.10">
    <property type="entry name" value="Transcription factor, MADS-box"/>
    <property type="match status" value="1"/>
</dbReference>
<keyword evidence="9" id="KW-1185">Reference proteome</keyword>
<dbReference type="PANTHER" id="PTHR11945:SF176">
    <property type="entry name" value="MADS-BOX TRANSCRIPTION FACTOR FAMILY PROTEIN"/>
    <property type="match status" value="1"/>
</dbReference>
<evidence type="ECO:0000256" key="5">
    <source>
        <dbReference type="ARBA" id="ARBA00023242"/>
    </source>
</evidence>
<dbReference type="EMBL" id="BMAC01000874">
    <property type="protein sequence ID" value="GFQ03826.1"/>
    <property type="molecule type" value="Genomic_DNA"/>
</dbReference>
<dbReference type="OrthoDB" id="601557at2759"/>
<evidence type="ECO:0000256" key="2">
    <source>
        <dbReference type="ARBA" id="ARBA00023015"/>
    </source>
</evidence>
<dbReference type="InterPro" id="IPR036879">
    <property type="entry name" value="TF_MADSbox_sf"/>
</dbReference>
<evidence type="ECO:0000259" key="7">
    <source>
        <dbReference type="PROSITE" id="PS50066"/>
    </source>
</evidence>
<keyword evidence="5" id="KW-0539">Nucleus</keyword>
<evidence type="ECO:0000256" key="3">
    <source>
        <dbReference type="ARBA" id="ARBA00023125"/>
    </source>
</evidence>